<feature type="domain" description="Response regulatory" evidence="2">
    <location>
        <begin position="6"/>
        <end position="131"/>
    </location>
</feature>
<dbReference type="EMBL" id="JAEMHM010000010">
    <property type="protein sequence ID" value="MBJ6725720.1"/>
    <property type="molecule type" value="Genomic_DNA"/>
</dbReference>
<dbReference type="InterPro" id="IPR052893">
    <property type="entry name" value="TCS_response_regulator"/>
</dbReference>
<proteinExistence type="predicted"/>
<keyword evidence="1" id="KW-0597">Phosphoprotein</keyword>
<feature type="modified residue" description="4-aspartylphosphate" evidence="1">
    <location>
        <position position="64"/>
    </location>
</feature>
<sequence length="151" mass="16854">MRNDVLVVVANDADDEALFLKTVKSIVPFPVVFAHDGAEALDLLLGTGAYAGREFVSPLMVLLDLNVPRVCGLDVLRRLKSDRRTKEIPVVVWTALNNESVIDESYHLGANSFVTKDINRETNLDKLKMTLEYWMKINLLPPAGLRRAAFS</sequence>
<dbReference type="Pfam" id="PF00072">
    <property type="entry name" value="Response_reg"/>
    <property type="match status" value="1"/>
</dbReference>
<dbReference type="SUPFAM" id="SSF52172">
    <property type="entry name" value="CheY-like"/>
    <property type="match status" value="1"/>
</dbReference>
<dbReference type="InterPro" id="IPR001789">
    <property type="entry name" value="Sig_transdc_resp-reg_receiver"/>
</dbReference>
<dbReference type="PANTHER" id="PTHR44520">
    <property type="entry name" value="RESPONSE REGULATOR RCP1-RELATED"/>
    <property type="match status" value="1"/>
</dbReference>
<dbReference type="InterPro" id="IPR011006">
    <property type="entry name" value="CheY-like_superfamily"/>
</dbReference>
<keyword evidence="4" id="KW-1185">Reference proteome</keyword>
<organism evidence="3 4">
    <name type="scientific">Geomesophilobacter sediminis</name>
    <dbReference type="NCBI Taxonomy" id="2798584"/>
    <lineage>
        <taxon>Bacteria</taxon>
        <taxon>Pseudomonadati</taxon>
        <taxon>Thermodesulfobacteriota</taxon>
        <taxon>Desulfuromonadia</taxon>
        <taxon>Geobacterales</taxon>
        <taxon>Geobacteraceae</taxon>
        <taxon>Geomesophilobacter</taxon>
    </lineage>
</organism>
<accession>A0A8J7JMC8</accession>
<dbReference type="RefSeq" id="WP_199384610.1">
    <property type="nucleotide sequence ID" value="NZ_JAEMHM010000010.1"/>
</dbReference>
<dbReference type="AlphaFoldDB" id="A0A8J7JMC8"/>
<evidence type="ECO:0000313" key="3">
    <source>
        <dbReference type="EMBL" id="MBJ6725720.1"/>
    </source>
</evidence>
<reference evidence="3" key="1">
    <citation type="submission" date="2020-12" db="EMBL/GenBank/DDBJ databases">
        <title>Geomonas sp. Red875, isolated from river sediment.</title>
        <authorList>
            <person name="Xu Z."/>
            <person name="Zhang Z."/>
            <person name="Masuda Y."/>
            <person name="Itoh H."/>
            <person name="Senoo K."/>
        </authorList>
    </citation>
    <scope>NUCLEOTIDE SEQUENCE</scope>
    <source>
        <strain evidence="3">Red875</strain>
    </source>
</reference>
<comment type="caution">
    <text evidence="3">The sequence shown here is derived from an EMBL/GenBank/DDBJ whole genome shotgun (WGS) entry which is preliminary data.</text>
</comment>
<dbReference type="Proteomes" id="UP000636888">
    <property type="component" value="Unassembled WGS sequence"/>
</dbReference>
<gene>
    <name evidence="3" type="ORF">JFN93_13450</name>
</gene>
<protein>
    <submittedName>
        <fullName evidence="3">Response regulator</fullName>
    </submittedName>
</protein>
<evidence type="ECO:0000259" key="2">
    <source>
        <dbReference type="PROSITE" id="PS50110"/>
    </source>
</evidence>
<dbReference type="GO" id="GO:0000160">
    <property type="term" value="P:phosphorelay signal transduction system"/>
    <property type="evidence" value="ECO:0007669"/>
    <property type="project" value="InterPro"/>
</dbReference>
<evidence type="ECO:0000256" key="1">
    <source>
        <dbReference type="PROSITE-ProRule" id="PRU00169"/>
    </source>
</evidence>
<name>A0A8J7JMC8_9BACT</name>
<dbReference type="PROSITE" id="PS50110">
    <property type="entry name" value="RESPONSE_REGULATORY"/>
    <property type="match status" value="1"/>
</dbReference>
<dbReference type="SMART" id="SM00448">
    <property type="entry name" value="REC"/>
    <property type="match status" value="1"/>
</dbReference>
<dbReference type="PANTHER" id="PTHR44520:SF1">
    <property type="entry name" value="TWO-COMPONENT SYSTEM REGULATORY PROTEIN"/>
    <property type="match status" value="1"/>
</dbReference>
<dbReference type="Gene3D" id="3.40.50.2300">
    <property type="match status" value="1"/>
</dbReference>
<evidence type="ECO:0000313" key="4">
    <source>
        <dbReference type="Proteomes" id="UP000636888"/>
    </source>
</evidence>